<gene>
    <name evidence="1" type="ORF">F4821DRAFT_263025</name>
</gene>
<evidence type="ECO:0000313" key="2">
    <source>
        <dbReference type="Proteomes" id="UP001497680"/>
    </source>
</evidence>
<protein>
    <submittedName>
        <fullName evidence="1">Uncharacterized protein</fullName>
    </submittedName>
</protein>
<proteinExistence type="predicted"/>
<reference evidence="1 2" key="1">
    <citation type="journal article" date="2022" name="New Phytol.">
        <title>Ecological generalism drives hyperdiversity of secondary metabolite gene clusters in xylarialean endophytes.</title>
        <authorList>
            <person name="Franco M.E.E."/>
            <person name="Wisecaver J.H."/>
            <person name="Arnold A.E."/>
            <person name="Ju Y.M."/>
            <person name="Slot J.C."/>
            <person name="Ahrendt S."/>
            <person name="Moore L.P."/>
            <person name="Eastman K.E."/>
            <person name="Scott K."/>
            <person name="Konkel Z."/>
            <person name="Mondo S.J."/>
            <person name="Kuo A."/>
            <person name="Hayes R.D."/>
            <person name="Haridas S."/>
            <person name="Andreopoulos B."/>
            <person name="Riley R."/>
            <person name="LaButti K."/>
            <person name="Pangilinan J."/>
            <person name="Lipzen A."/>
            <person name="Amirebrahimi M."/>
            <person name="Yan J."/>
            <person name="Adam C."/>
            <person name="Keymanesh K."/>
            <person name="Ng V."/>
            <person name="Louie K."/>
            <person name="Northen T."/>
            <person name="Drula E."/>
            <person name="Henrissat B."/>
            <person name="Hsieh H.M."/>
            <person name="Youens-Clark K."/>
            <person name="Lutzoni F."/>
            <person name="Miadlikowska J."/>
            <person name="Eastwood D.C."/>
            <person name="Hamelin R.C."/>
            <person name="Grigoriev I.V."/>
            <person name="U'Ren J.M."/>
        </authorList>
    </citation>
    <scope>NUCLEOTIDE SEQUENCE [LARGE SCALE GENOMIC DNA]</scope>
    <source>
        <strain evidence="1 2">ER1909</strain>
    </source>
</reference>
<comment type="caution">
    <text evidence="1">The sequence shown here is derived from an EMBL/GenBank/DDBJ whole genome shotgun (WGS) entry which is preliminary data.</text>
</comment>
<keyword evidence="2" id="KW-1185">Reference proteome</keyword>
<sequence>MEASSEKKPTSKVNEPSKETSSPEVMRAALTAEEKARREGFIEALIKASKYKKLYRESIEGILAKNEKYLAAVCERDGILPTLSANYFAWLNERNVWAMMFDERKSRYAPEFPFPAPEQKYGMPYSEIYLAHLEVRNRPKGRDEDPARRVVDGMGPVEAKAFGPVVAGAQYEVPPGVKRNQAYLKTLWDFMFPGRKLELNCKTPFSICFPCHDDEVLFSQCVARNPEEMADVLKKAAYMLGGKEVVLIAELSAEKRAFLCLDFADSVDLESVEKDADFSIKSRFQRAWFDLLSVHLEWVRGCNVLITKCLQEMHQTRAVCNFGHMVAQVAAAQQARRVRVQDREKQARELQPGSPEYAGKLLRQQVRAVREAAENEASAIGVADKEILDYAALREKLALFVGDERFCCLEKYQLQKLIHWPARRLVTERLEQLLEEAHLLGSGESSWGRFVQLFRVFMKEPEWLPIMAPLERLEICRETMSQHEYMRPSVDSWTSRIREDLMADMAREGNDMSELMQNLQL</sequence>
<name>A0ACC0CS60_9PEZI</name>
<dbReference type="EMBL" id="MU394354">
    <property type="protein sequence ID" value="KAI6083289.1"/>
    <property type="molecule type" value="Genomic_DNA"/>
</dbReference>
<dbReference type="Proteomes" id="UP001497680">
    <property type="component" value="Unassembled WGS sequence"/>
</dbReference>
<accession>A0ACC0CS60</accession>
<organism evidence="1 2">
    <name type="scientific">Hypoxylon rubiginosum</name>
    <dbReference type="NCBI Taxonomy" id="110542"/>
    <lineage>
        <taxon>Eukaryota</taxon>
        <taxon>Fungi</taxon>
        <taxon>Dikarya</taxon>
        <taxon>Ascomycota</taxon>
        <taxon>Pezizomycotina</taxon>
        <taxon>Sordariomycetes</taxon>
        <taxon>Xylariomycetidae</taxon>
        <taxon>Xylariales</taxon>
        <taxon>Hypoxylaceae</taxon>
        <taxon>Hypoxylon</taxon>
    </lineage>
</organism>
<evidence type="ECO:0000313" key="1">
    <source>
        <dbReference type="EMBL" id="KAI6083289.1"/>
    </source>
</evidence>